<protein>
    <submittedName>
        <fullName evidence="1">Uncharacterized protein</fullName>
    </submittedName>
</protein>
<comment type="caution">
    <text evidence="1">The sequence shown here is derived from an EMBL/GenBank/DDBJ whole genome shotgun (WGS) entry which is preliminary data.</text>
</comment>
<reference evidence="1 2" key="1">
    <citation type="submission" date="2023-02" db="EMBL/GenBank/DDBJ databases">
        <title>LHISI_Scaffold_Assembly.</title>
        <authorList>
            <person name="Stuart O.P."/>
            <person name="Cleave R."/>
            <person name="Magrath M.J.L."/>
            <person name="Mikheyev A.S."/>
        </authorList>
    </citation>
    <scope>NUCLEOTIDE SEQUENCE [LARGE SCALE GENOMIC DNA]</scope>
    <source>
        <strain evidence="1">Daus_M_001</strain>
        <tissue evidence="1">Leg muscle</tissue>
    </source>
</reference>
<dbReference type="Proteomes" id="UP001159363">
    <property type="component" value="Chromosome 8"/>
</dbReference>
<accession>A0ABQ9GUX4</accession>
<gene>
    <name evidence="1" type="ORF">PR048_023747</name>
</gene>
<dbReference type="EMBL" id="JARBHB010000009">
    <property type="protein sequence ID" value="KAJ8875845.1"/>
    <property type="molecule type" value="Genomic_DNA"/>
</dbReference>
<evidence type="ECO:0000313" key="2">
    <source>
        <dbReference type="Proteomes" id="UP001159363"/>
    </source>
</evidence>
<organism evidence="1 2">
    <name type="scientific">Dryococelus australis</name>
    <dbReference type="NCBI Taxonomy" id="614101"/>
    <lineage>
        <taxon>Eukaryota</taxon>
        <taxon>Metazoa</taxon>
        <taxon>Ecdysozoa</taxon>
        <taxon>Arthropoda</taxon>
        <taxon>Hexapoda</taxon>
        <taxon>Insecta</taxon>
        <taxon>Pterygota</taxon>
        <taxon>Neoptera</taxon>
        <taxon>Polyneoptera</taxon>
        <taxon>Phasmatodea</taxon>
        <taxon>Verophasmatodea</taxon>
        <taxon>Anareolatae</taxon>
        <taxon>Phasmatidae</taxon>
        <taxon>Eurycanthinae</taxon>
        <taxon>Dryococelus</taxon>
    </lineage>
</organism>
<name>A0ABQ9GUX4_9NEOP</name>
<evidence type="ECO:0000313" key="1">
    <source>
        <dbReference type="EMBL" id="KAJ8875845.1"/>
    </source>
</evidence>
<sequence length="73" mass="8063">MDAQRYCDEILYGLTLCFNYIASDATEHTLAAVLLGRRLRDPADLQWSRNLGSCRSAVVSGPRVMQSCSGLEP</sequence>
<proteinExistence type="predicted"/>
<keyword evidence="2" id="KW-1185">Reference proteome</keyword>